<dbReference type="SUPFAM" id="SSF103481">
    <property type="entry name" value="Multidrug resistance efflux transporter EmrE"/>
    <property type="match status" value="2"/>
</dbReference>
<dbReference type="EMBL" id="VDFV01000001">
    <property type="protein sequence ID" value="TNC74719.1"/>
    <property type="molecule type" value="Genomic_DNA"/>
</dbReference>
<keyword evidence="9" id="KW-1185">Reference proteome</keyword>
<dbReference type="RefSeq" id="WP_139079713.1">
    <property type="nucleotide sequence ID" value="NZ_VDFV01000001.1"/>
</dbReference>
<feature type="domain" description="EamA" evidence="7">
    <location>
        <begin position="8"/>
        <end position="141"/>
    </location>
</feature>
<feature type="transmembrane region" description="Helical" evidence="6">
    <location>
        <begin position="125"/>
        <end position="143"/>
    </location>
</feature>
<dbReference type="OrthoDB" id="9787117at2"/>
<evidence type="ECO:0000256" key="3">
    <source>
        <dbReference type="ARBA" id="ARBA00022692"/>
    </source>
</evidence>
<name>A0A5C4NQP0_9RHOB</name>
<evidence type="ECO:0000256" key="5">
    <source>
        <dbReference type="ARBA" id="ARBA00023136"/>
    </source>
</evidence>
<feature type="transmembrane region" description="Helical" evidence="6">
    <location>
        <begin position="155"/>
        <end position="171"/>
    </location>
</feature>
<dbReference type="GO" id="GO:0005886">
    <property type="term" value="C:plasma membrane"/>
    <property type="evidence" value="ECO:0007669"/>
    <property type="project" value="UniProtKB-SubCell"/>
</dbReference>
<reference evidence="8 9" key="1">
    <citation type="submission" date="2019-06" db="EMBL/GenBank/DDBJ databases">
        <authorList>
            <person name="Jiang L."/>
        </authorList>
    </citation>
    <scope>NUCLEOTIDE SEQUENCE [LARGE SCALE GENOMIC DNA]</scope>
    <source>
        <strain evidence="8 9">YIM 48858</strain>
    </source>
</reference>
<dbReference type="InterPro" id="IPR000620">
    <property type="entry name" value="EamA_dom"/>
</dbReference>
<feature type="transmembrane region" description="Helical" evidence="6">
    <location>
        <begin position="239"/>
        <end position="259"/>
    </location>
</feature>
<dbReference type="Proteomes" id="UP000305709">
    <property type="component" value="Unassembled WGS sequence"/>
</dbReference>
<dbReference type="Gene3D" id="1.10.3730.20">
    <property type="match status" value="2"/>
</dbReference>
<feature type="transmembrane region" description="Helical" evidence="6">
    <location>
        <begin position="98"/>
        <end position="118"/>
    </location>
</feature>
<comment type="caution">
    <text evidence="8">The sequence shown here is derived from an EMBL/GenBank/DDBJ whole genome shotgun (WGS) entry which is preliminary data.</text>
</comment>
<dbReference type="InterPro" id="IPR051258">
    <property type="entry name" value="Diverse_Substrate_Transporter"/>
</dbReference>
<feature type="transmembrane region" description="Helical" evidence="6">
    <location>
        <begin position="213"/>
        <end position="232"/>
    </location>
</feature>
<keyword evidence="3 6" id="KW-0812">Transmembrane</keyword>
<gene>
    <name evidence="8" type="ORF">FHG71_00860</name>
</gene>
<proteinExistence type="predicted"/>
<evidence type="ECO:0000313" key="9">
    <source>
        <dbReference type="Proteomes" id="UP000305709"/>
    </source>
</evidence>
<evidence type="ECO:0000259" key="7">
    <source>
        <dbReference type="Pfam" id="PF00892"/>
    </source>
</evidence>
<feature type="domain" description="EamA" evidence="7">
    <location>
        <begin position="154"/>
        <end position="286"/>
    </location>
</feature>
<organism evidence="8 9">
    <name type="scientific">Rubellimicrobium roseum</name>
    <dbReference type="NCBI Taxonomy" id="687525"/>
    <lineage>
        <taxon>Bacteria</taxon>
        <taxon>Pseudomonadati</taxon>
        <taxon>Pseudomonadota</taxon>
        <taxon>Alphaproteobacteria</taxon>
        <taxon>Rhodobacterales</taxon>
        <taxon>Roseobacteraceae</taxon>
        <taxon>Rubellimicrobium</taxon>
    </lineage>
</organism>
<evidence type="ECO:0000256" key="1">
    <source>
        <dbReference type="ARBA" id="ARBA00004651"/>
    </source>
</evidence>
<dbReference type="PANTHER" id="PTHR42920:SF5">
    <property type="entry name" value="EAMA DOMAIN-CONTAINING PROTEIN"/>
    <property type="match status" value="1"/>
</dbReference>
<feature type="transmembrane region" description="Helical" evidence="6">
    <location>
        <begin position="183"/>
        <end position="207"/>
    </location>
</feature>
<keyword evidence="5 6" id="KW-0472">Membrane</keyword>
<dbReference type="InterPro" id="IPR037185">
    <property type="entry name" value="EmrE-like"/>
</dbReference>
<sequence>MLRSSRLPGIGAILLAALLWGTTGTVQTFLPEGREPLAVGALRLVVGAATLLLLALARHEGRQGFARLPWAGVIPAGLAIGGYNLLFFRAVAETGVGIGTAIAIGSAPIWATAFEVVVNRERPGWLRLLGQAVAILGVGLLALTGGTGGGSLEGVLLAAGAAACYAFYSMVTSRVGHRAPPATLAAATFGVAACMTAPVLFVTPLVWMATPASWFWICFLGVGVTGLSYALYTWGLTRVAASTAVTLALAEPVTAWLLASAVVGEAVTAQKVAGASLVLAGLAVITLLPAARAAPPAPMNRGDAAGPVA</sequence>
<keyword evidence="4 6" id="KW-1133">Transmembrane helix</keyword>
<feature type="transmembrane region" description="Helical" evidence="6">
    <location>
        <begin position="68"/>
        <end position="92"/>
    </location>
</feature>
<dbReference type="PANTHER" id="PTHR42920">
    <property type="entry name" value="OS03G0707200 PROTEIN-RELATED"/>
    <property type="match status" value="1"/>
</dbReference>
<dbReference type="AlphaFoldDB" id="A0A5C4NQP0"/>
<feature type="transmembrane region" description="Helical" evidence="6">
    <location>
        <begin position="38"/>
        <end position="56"/>
    </location>
</feature>
<keyword evidence="2" id="KW-1003">Cell membrane</keyword>
<dbReference type="Pfam" id="PF00892">
    <property type="entry name" value="EamA"/>
    <property type="match status" value="2"/>
</dbReference>
<evidence type="ECO:0000256" key="4">
    <source>
        <dbReference type="ARBA" id="ARBA00022989"/>
    </source>
</evidence>
<evidence type="ECO:0000313" key="8">
    <source>
        <dbReference type="EMBL" id="TNC74719.1"/>
    </source>
</evidence>
<comment type="subcellular location">
    <subcellularLocation>
        <location evidence="1">Cell membrane</location>
        <topology evidence="1">Multi-pass membrane protein</topology>
    </subcellularLocation>
</comment>
<accession>A0A5C4NQP0</accession>
<evidence type="ECO:0000256" key="2">
    <source>
        <dbReference type="ARBA" id="ARBA00022475"/>
    </source>
</evidence>
<feature type="transmembrane region" description="Helical" evidence="6">
    <location>
        <begin position="271"/>
        <end position="291"/>
    </location>
</feature>
<evidence type="ECO:0000256" key="6">
    <source>
        <dbReference type="SAM" id="Phobius"/>
    </source>
</evidence>
<protein>
    <recommendedName>
        <fullName evidence="7">EamA domain-containing protein</fullName>
    </recommendedName>
</protein>